<reference evidence="2 3" key="1">
    <citation type="submission" date="2017-03" db="EMBL/GenBank/DDBJ databases">
        <title>Genome analysis of strain PAMC 26510.</title>
        <authorList>
            <person name="Oh H.-M."/>
            <person name="Yang J.-A."/>
        </authorList>
    </citation>
    <scope>NUCLEOTIDE SEQUENCE [LARGE SCALE GENOMIC DNA]</scope>
    <source>
        <strain evidence="2 3">PAMC 26510</strain>
    </source>
</reference>
<sequence>MPEPAAGTNVQRESPTETLEREMSKAVRNDCRDAYSRAGLLAIPMLAIDAMNRSGCKW</sequence>
<proteinExistence type="predicted"/>
<evidence type="ECO:0000313" key="2">
    <source>
        <dbReference type="EMBL" id="OTP72804.1"/>
    </source>
</evidence>
<name>A0A242MPV6_CABSO</name>
<evidence type="ECO:0000256" key="1">
    <source>
        <dbReference type="SAM" id="MobiDB-lite"/>
    </source>
</evidence>
<evidence type="ECO:0000313" key="3">
    <source>
        <dbReference type="Proteomes" id="UP000194546"/>
    </source>
</evidence>
<dbReference type="AlphaFoldDB" id="A0A242MPV6"/>
<dbReference type="Proteomes" id="UP000194546">
    <property type="component" value="Unassembled WGS sequence"/>
</dbReference>
<feature type="region of interest" description="Disordered" evidence="1">
    <location>
        <begin position="1"/>
        <end position="25"/>
    </location>
</feature>
<comment type="caution">
    <text evidence="2">The sequence shown here is derived from an EMBL/GenBank/DDBJ whole genome shotgun (WGS) entry which is preliminary data.</text>
</comment>
<organism evidence="2 3">
    <name type="scientific">Caballeronia sordidicola</name>
    <name type="common">Burkholderia sordidicola</name>
    <dbReference type="NCBI Taxonomy" id="196367"/>
    <lineage>
        <taxon>Bacteria</taxon>
        <taxon>Pseudomonadati</taxon>
        <taxon>Pseudomonadota</taxon>
        <taxon>Betaproteobacteria</taxon>
        <taxon>Burkholderiales</taxon>
        <taxon>Burkholderiaceae</taxon>
        <taxon>Caballeronia</taxon>
    </lineage>
</organism>
<accession>A0A242MPV6</accession>
<feature type="compositionally biased region" description="Basic and acidic residues" evidence="1">
    <location>
        <begin position="14"/>
        <end position="25"/>
    </location>
</feature>
<gene>
    <name evidence="2" type="ORF">PAMC26510_20815</name>
</gene>
<dbReference type="EMBL" id="NBTY01000105">
    <property type="protein sequence ID" value="OTP72804.1"/>
    <property type="molecule type" value="Genomic_DNA"/>
</dbReference>
<protein>
    <submittedName>
        <fullName evidence="2">Uncharacterized protein</fullName>
    </submittedName>
</protein>